<dbReference type="Proteomes" id="UP001301728">
    <property type="component" value="Unassembled WGS sequence"/>
</dbReference>
<name>A0ABU5U702_9CYAN</name>
<organism evidence="1 2">
    <name type="scientific">Limnoraphis robusta CCNP1315</name>
    <dbReference type="NCBI Taxonomy" id="3110306"/>
    <lineage>
        <taxon>Bacteria</taxon>
        <taxon>Bacillati</taxon>
        <taxon>Cyanobacteriota</taxon>
        <taxon>Cyanophyceae</taxon>
        <taxon>Oscillatoriophycideae</taxon>
        <taxon>Oscillatoriales</taxon>
        <taxon>Sirenicapillariaceae</taxon>
        <taxon>Limnoraphis</taxon>
    </lineage>
</organism>
<gene>
    <name evidence="1" type="ORF">VB854_25915</name>
</gene>
<feature type="non-terminal residue" evidence="1">
    <location>
        <position position="202"/>
    </location>
</feature>
<sequence>MNDQQQQNNTVFGVDAGYMKNGRVYSEYRSRDAFDGRTTQASIGVRNQFMIREGLGITAGVERVFSIAGTAFNEGTAISLGIDYTADPNWKASARLETRFSKQEDAYITTLGYAHRINDEWSFLGKNTLALSIGGSGDRTLERMRAGFAYRESQFSNWNALGRYEYSYEMNNGFNKGLERSVHLISTHLNWQVNDPLYITAR</sequence>
<evidence type="ECO:0000313" key="2">
    <source>
        <dbReference type="Proteomes" id="UP001301728"/>
    </source>
</evidence>
<evidence type="ECO:0000313" key="1">
    <source>
        <dbReference type="EMBL" id="MEA5522378.1"/>
    </source>
</evidence>
<keyword evidence="2" id="KW-1185">Reference proteome</keyword>
<dbReference type="RefSeq" id="WP_323307022.1">
    <property type="nucleotide sequence ID" value="NZ_JAYGHT010000179.1"/>
</dbReference>
<comment type="caution">
    <text evidence="1">The sequence shown here is derived from an EMBL/GenBank/DDBJ whole genome shotgun (WGS) entry which is preliminary data.</text>
</comment>
<protein>
    <submittedName>
        <fullName evidence="1">Uncharacterized protein</fullName>
    </submittedName>
</protein>
<proteinExistence type="predicted"/>
<reference evidence="1 2" key="1">
    <citation type="submission" date="2023-12" db="EMBL/GenBank/DDBJ databases">
        <title>Baltic Sea Cyanobacteria.</title>
        <authorList>
            <person name="Delbaje E."/>
            <person name="Fewer D.P."/>
            <person name="Shishido T.K."/>
        </authorList>
    </citation>
    <scope>NUCLEOTIDE SEQUENCE [LARGE SCALE GENOMIC DNA]</scope>
    <source>
        <strain evidence="1 2">CCNP 1315</strain>
    </source>
</reference>
<dbReference type="EMBL" id="JAYGHT010000179">
    <property type="protein sequence ID" value="MEA5522378.1"/>
    <property type="molecule type" value="Genomic_DNA"/>
</dbReference>
<accession>A0ABU5U702</accession>